<evidence type="ECO:0000256" key="4">
    <source>
        <dbReference type="ARBA" id="ARBA00022692"/>
    </source>
</evidence>
<dbReference type="GO" id="GO:0016051">
    <property type="term" value="P:carbohydrate biosynthetic process"/>
    <property type="evidence" value="ECO:0007669"/>
    <property type="project" value="InterPro"/>
</dbReference>
<comment type="subcellular location">
    <subcellularLocation>
        <location evidence="1 9">Golgi apparatus membrane</location>
        <topology evidence="1 9">Single-pass type II membrane protein</topology>
    </subcellularLocation>
</comment>
<dbReference type="GO" id="GO:0000139">
    <property type="term" value="C:Golgi membrane"/>
    <property type="evidence" value="ECO:0007669"/>
    <property type="project" value="UniProtKB-SubCell"/>
</dbReference>
<keyword evidence="11" id="KW-1185">Reference proteome</keyword>
<dbReference type="EnsemblMetazoa" id="XM_038215724.1">
    <property type="protein sequence ID" value="XP_038071652.1"/>
    <property type="gene ID" value="LOC119740424"/>
</dbReference>
<dbReference type="AlphaFoldDB" id="A0A914B896"/>
<keyword evidence="8 9" id="KW-0325">Glycoprotein</keyword>
<sequence>MAVCMQPARRLGRMIGNKRIFVCCVFLTLAAVVYFVVKQPHGYPMYSGRILQMSGKGLDLQDTRQLFTLNPPDTNHSRSWEDEQVHRRKLISDTCRAAKKRSKDIYPRLEYDFSKVHSERWLKFLLVVDSLKMVYCYVPKVGTTSWKRLLLVLEGRVNSTEELGQKKTHNLTVSFMRNLNSYTPEEAKWVLTNYKKFLFVRNPFERILSAYQDKFQNDYPASKIFRTVWSEMIIRYSGGDLSEARQRRQDGTLNVTFPQFARFVADSNSLVSGGRVYNQRNEHWMEAYRVCHPCAIDYDWVGHYDSMHTDADRILRAVGVDTAVRFPNFTTNPTGSSSYDTLRRYYSQLSTEEIVAIYRNYILDFTMFGFDIPEPIKAILG</sequence>
<dbReference type="GO" id="GO:0008146">
    <property type="term" value="F:sulfotransferase activity"/>
    <property type="evidence" value="ECO:0007669"/>
    <property type="project" value="InterPro"/>
</dbReference>
<evidence type="ECO:0000256" key="7">
    <source>
        <dbReference type="ARBA" id="ARBA00023136"/>
    </source>
</evidence>
<feature type="transmembrane region" description="Helical" evidence="9">
    <location>
        <begin position="20"/>
        <end position="37"/>
    </location>
</feature>
<evidence type="ECO:0000256" key="9">
    <source>
        <dbReference type="RuleBase" id="RU364020"/>
    </source>
</evidence>
<evidence type="ECO:0000256" key="6">
    <source>
        <dbReference type="ARBA" id="ARBA00023034"/>
    </source>
</evidence>
<accession>A0A914B896</accession>
<comment type="similarity">
    <text evidence="2 9">Belongs to the sulfotransferase 2 family.</text>
</comment>
<keyword evidence="3 9" id="KW-0808">Transferase</keyword>
<dbReference type="PANTHER" id="PTHR12137:SF54">
    <property type="entry name" value="CARBOHYDRATE SULFOTRANSFERASE"/>
    <property type="match status" value="1"/>
</dbReference>
<evidence type="ECO:0000313" key="10">
    <source>
        <dbReference type="EnsemblMetazoa" id="XP_038071652.1"/>
    </source>
</evidence>
<evidence type="ECO:0000313" key="11">
    <source>
        <dbReference type="Proteomes" id="UP000887568"/>
    </source>
</evidence>
<dbReference type="RefSeq" id="XP_038071652.1">
    <property type="nucleotide sequence ID" value="XM_038215724.1"/>
</dbReference>
<dbReference type="GeneID" id="119740424"/>
<keyword evidence="9" id="KW-0735">Signal-anchor</keyword>
<dbReference type="Pfam" id="PF03567">
    <property type="entry name" value="Sulfotransfer_2"/>
    <property type="match status" value="1"/>
</dbReference>
<protein>
    <recommendedName>
        <fullName evidence="9">Carbohydrate sulfotransferase</fullName>
        <ecNumber evidence="9">2.8.2.-</ecNumber>
    </recommendedName>
</protein>
<keyword evidence="6 9" id="KW-0333">Golgi apparatus</keyword>
<dbReference type="InterPro" id="IPR005331">
    <property type="entry name" value="Sulfotransferase"/>
</dbReference>
<organism evidence="10 11">
    <name type="scientific">Patiria miniata</name>
    <name type="common">Bat star</name>
    <name type="synonym">Asterina miniata</name>
    <dbReference type="NCBI Taxonomy" id="46514"/>
    <lineage>
        <taxon>Eukaryota</taxon>
        <taxon>Metazoa</taxon>
        <taxon>Echinodermata</taxon>
        <taxon>Eleutherozoa</taxon>
        <taxon>Asterozoa</taxon>
        <taxon>Asteroidea</taxon>
        <taxon>Valvatacea</taxon>
        <taxon>Valvatida</taxon>
        <taxon>Asterinidae</taxon>
        <taxon>Patiria</taxon>
    </lineage>
</organism>
<dbReference type="PANTHER" id="PTHR12137">
    <property type="entry name" value="CARBOHYDRATE SULFOTRANSFERASE"/>
    <property type="match status" value="1"/>
</dbReference>
<keyword evidence="4 9" id="KW-0812">Transmembrane</keyword>
<evidence type="ECO:0000256" key="5">
    <source>
        <dbReference type="ARBA" id="ARBA00022989"/>
    </source>
</evidence>
<dbReference type="OMA" id="RNEHWME"/>
<proteinExistence type="inferred from homology"/>
<name>A0A914B896_PATMI</name>
<dbReference type="OrthoDB" id="2019940at2759"/>
<evidence type="ECO:0000256" key="1">
    <source>
        <dbReference type="ARBA" id="ARBA00004323"/>
    </source>
</evidence>
<keyword evidence="5 9" id="KW-1133">Transmembrane helix</keyword>
<evidence type="ECO:0000256" key="3">
    <source>
        <dbReference type="ARBA" id="ARBA00022679"/>
    </source>
</evidence>
<dbReference type="InterPro" id="IPR018011">
    <property type="entry name" value="Carb_sulfotrans_8-10"/>
</dbReference>
<dbReference type="Proteomes" id="UP000887568">
    <property type="component" value="Unplaced"/>
</dbReference>
<keyword evidence="7 9" id="KW-0472">Membrane</keyword>
<evidence type="ECO:0000256" key="8">
    <source>
        <dbReference type="ARBA" id="ARBA00023180"/>
    </source>
</evidence>
<keyword evidence="9" id="KW-0119">Carbohydrate metabolism</keyword>
<evidence type="ECO:0000256" key="2">
    <source>
        <dbReference type="ARBA" id="ARBA00006339"/>
    </source>
</evidence>
<reference evidence="10" key="1">
    <citation type="submission" date="2022-11" db="UniProtKB">
        <authorList>
            <consortium name="EnsemblMetazoa"/>
        </authorList>
    </citation>
    <scope>IDENTIFICATION</scope>
</reference>
<dbReference type="EC" id="2.8.2.-" evidence="9"/>